<dbReference type="EMBL" id="JAUSUR010000006">
    <property type="protein sequence ID" value="MDQ0362284.1"/>
    <property type="molecule type" value="Genomic_DNA"/>
</dbReference>
<reference evidence="5 6" key="1">
    <citation type="submission" date="2023-07" db="EMBL/GenBank/DDBJ databases">
        <title>Genomic Encyclopedia of Type Strains, Phase IV (KMG-IV): sequencing the most valuable type-strain genomes for metagenomic binning, comparative biology and taxonomic classification.</title>
        <authorList>
            <person name="Goeker M."/>
        </authorList>
    </citation>
    <scope>NUCLEOTIDE SEQUENCE [LARGE SCALE GENOMIC DNA]</scope>
    <source>
        <strain evidence="5 6">DSM 16784</strain>
    </source>
</reference>
<evidence type="ECO:0000256" key="3">
    <source>
        <dbReference type="ARBA" id="ARBA00023295"/>
    </source>
</evidence>
<dbReference type="InterPro" id="IPR033132">
    <property type="entry name" value="GH_1_N_CS"/>
</dbReference>
<proteinExistence type="inferred from homology"/>
<dbReference type="InterPro" id="IPR017853">
    <property type="entry name" value="GH"/>
</dbReference>
<accession>A0ABU0E6E9</accession>
<gene>
    <name evidence="5" type="ORF">J2S15_003038</name>
</gene>
<comment type="similarity">
    <text evidence="1 4">Belongs to the glycosyl hydrolase 1 family.</text>
</comment>
<comment type="caution">
    <text evidence="5">The sequence shown here is derived from an EMBL/GenBank/DDBJ whole genome shotgun (WGS) entry which is preliminary data.</text>
</comment>
<dbReference type="RefSeq" id="WP_307409759.1">
    <property type="nucleotide sequence ID" value="NZ_JAUSUR010000006.1"/>
</dbReference>
<keyword evidence="3" id="KW-0326">Glycosidase</keyword>
<dbReference type="SUPFAM" id="SSF51445">
    <property type="entry name" value="(Trans)glycosidases"/>
    <property type="match status" value="1"/>
</dbReference>
<keyword evidence="2" id="KW-0378">Hydrolase</keyword>
<dbReference type="PRINTS" id="PR00131">
    <property type="entry name" value="GLHYDRLASE1"/>
</dbReference>
<evidence type="ECO:0000256" key="4">
    <source>
        <dbReference type="RuleBase" id="RU003690"/>
    </source>
</evidence>
<dbReference type="PROSITE" id="PS00653">
    <property type="entry name" value="GLYCOSYL_HYDROL_F1_2"/>
    <property type="match status" value="1"/>
</dbReference>
<dbReference type="PANTHER" id="PTHR10353">
    <property type="entry name" value="GLYCOSYL HYDROLASE"/>
    <property type="match status" value="1"/>
</dbReference>
<sequence length="472" mass="54621">MNKDKFLWGSATAAYQCEGGWDADGKGVGEWDVFSHESPLNINGATGDVACDFYHRYKEDIDMMVEGGQNTYRFSIAWTRIIPNGVGEVNQKGIDFYNRVIDYCFEKGVEPNVTLFHYDLPETIAKKDGFGNRETVDAFVEYAKVCFKAFGDRVNLWSTINEPRYYAYCTNMVGNYPPNHKVDFDRFYRVLYHEILASAKAVKAFHDMELKGKIAIVHDSSNAEIAPGTKEPQKIKMMADLFYTDLVLETSITGRIPGALIPMLRENDIDTSFIKFEDAIDFANGKIDYLGLNVYNRVYLTDYTEGETEVFHNNKGKGSKSKEGIRIKNWFETTDDANTKRNLWGREIYPKCIYNALMEIKDLYGDIPVYITENGHGMYENADVNGYVEDDERIDMMQGYIDYMLKAREDGCNVCGYYAWSTMDVYSWVNGYEKRYGFVRIDFDDPKLPRIPKKSYYWFKELIHNFYEKEGR</sequence>
<name>A0ABU0E6E9_9FIRM</name>
<dbReference type="InterPro" id="IPR001360">
    <property type="entry name" value="Glyco_hydro_1"/>
</dbReference>
<dbReference type="Pfam" id="PF00232">
    <property type="entry name" value="Glyco_hydro_1"/>
    <property type="match status" value="1"/>
</dbReference>
<dbReference type="Proteomes" id="UP001230220">
    <property type="component" value="Unassembled WGS sequence"/>
</dbReference>
<evidence type="ECO:0000256" key="1">
    <source>
        <dbReference type="ARBA" id="ARBA00010838"/>
    </source>
</evidence>
<evidence type="ECO:0000313" key="6">
    <source>
        <dbReference type="Proteomes" id="UP001230220"/>
    </source>
</evidence>
<dbReference type="PANTHER" id="PTHR10353:SF36">
    <property type="entry name" value="LP05116P"/>
    <property type="match status" value="1"/>
</dbReference>
<organism evidence="5 6">
    <name type="scientific">Breznakia pachnodae</name>
    <dbReference type="NCBI Taxonomy" id="265178"/>
    <lineage>
        <taxon>Bacteria</taxon>
        <taxon>Bacillati</taxon>
        <taxon>Bacillota</taxon>
        <taxon>Erysipelotrichia</taxon>
        <taxon>Erysipelotrichales</taxon>
        <taxon>Erysipelotrichaceae</taxon>
        <taxon>Breznakia</taxon>
    </lineage>
</organism>
<evidence type="ECO:0000256" key="2">
    <source>
        <dbReference type="ARBA" id="ARBA00022801"/>
    </source>
</evidence>
<keyword evidence="6" id="KW-1185">Reference proteome</keyword>
<protein>
    <submittedName>
        <fullName evidence="5">Beta-glucosidase/6-phospho-beta-glucosidase/beta-galactosidase</fullName>
    </submittedName>
</protein>
<evidence type="ECO:0000313" key="5">
    <source>
        <dbReference type="EMBL" id="MDQ0362284.1"/>
    </source>
</evidence>
<dbReference type="Gene3D" id="3.20.20.80">
    <property type="entry name" value="Glycosidases"/>
    <property type="match status" value="1"/>
</dbReference>